<dbReference type="AlphaFoldDB" id="A0A220XPY4"/>
<reference evidence="1 2" key="1">
    <citation type="journal article" date="2017" name="Lancet Infect. Dis.">
        <title>Global outbreak of severe Mycobacterium chimaera disease after cardiac surgery: a molecular epidemiological study.</title>
        <authorList>
            <person name="van Ingen J."/>
            <person name="Kohl T."/>
            <person name="Kranzer K."/>
            <person name="Hasse B."/>
            <person name="Keller P."/>
            <person name="Szafranska A."/>
            <person name="Hillemann D."/>
            <person name="Chand M."/>
            <person name="Schreiber P."/>
            <person name="Sommerstein R."/>
            <person name="Berger C."/>
            <person name="Genoni M."/>
            <person name="Ruegg C."/>
            <person name="Troillet N."/>
            <person name="Widmer A.F."/>
            <person name="Becker S.L."/>
            <person name="Herrmann M."/>
            <person name="Eckmanns T."/>
            <person name="Haller S."/>
            <person name="Hoeller C."/>
            <person name="Debast S.B."/>
            <person name="Wolfhagen M.J."/>
            <person name="Hopman J."/>
            <person name="Kluytmans J."/>
            <person name="Langelaar M."/>
            <person name="Notermans D.W."/>
            <person name="ten Oever J."/>
            <person name="van den Barselaar P."/>
            <person name="Vonk A.B.A."/>
            <person name="Vos M.C."/>
            <person name="Ahmed N."/>
            <person name="Brown T."/>
            <person name="Crook D."/>
            <person name="Lamagni T."/>
            <person name="Phin N."/>
            <person name="Smith E.G."/>
            <person name="Zambon M."/>
            <person name="Serr A."/>
            <person name="Goetting T."/>
            <person name="Ebner W."/>
            <person name="Thuermer A."/>
            <person name="Utpatel C."/>
            <person name="Sproer C."/>
            <person name="Bunk B."/>
            <person name="Nubel U."/>
            <person name="Bloemberg G."/>
            <person name="Bottger E."/>
            <person name="Niemann S."/>
            <person name="Wagner D."/>
            <person name="Sax H."/>
        </authorList>
    </citation>
    <scope>NUCLEOTIDE SEQUENCE [LARGE SCALE GENOMIC DNA]</scope>
    <source>
        <strain evidence="1 2">ZUERICH-2</strain>
    </source>
</reference>
<name>A0A220XPY4_MYCIT</name>
<sequence>MGRSPRDSSGIRLPGGVAHLISGAKCAAAHSLSVPARSLEPVMTNIAELAACGGFLEVAVAGQISHCGQQ</sequence>
<accession>A0A220XPY4</accession>
<organism evidence="1 2">
    <name type="scientific">Mycobacterium intracellulare subsp. chimaera</name>
    <dbReference type="NCBI Taxonomy" id="222805"/>
    <lineage>
        <taxon>Bacteria</taxon>
        <taxon>Bacillati</taxon>
        <taxon>Actinomycetota</taxon>
        <taxon>Actinomycetes</taxon>
        <taxon>Mycobacteriales</taxon>
        <taxon>Mycobacteriaceae</taxon>
        <taxon>Mycobacterium</taxon>
        <taxon>Mycobacterium avium complex (MAC)</taxon>
    </lineage>
</organism>
<evidence type="ECO:0000313" key="2">
    <source>
        <dbReference type="Proteomes" id="UP000198286"/>
    </source>
</evidence>
<evidence type="ECO:0000313" key="1">
    <source>
        <dbReference type="EMBL" id="ASL13468.1"/>
    </source>
</evidence>
<dbReference type="EMBL" id="CP015267">
    <property type="protein sequence ID" value="ASL13468.1"/>
    <property type="molecule type" value="Genomic_DNA"/>
</dbReference>
<gene>
    <name evidence="1" type="ORF">MYCOZU2_01026</name>
</gene>
<dbReference type="Proteomes" id="UP000198286">
    <property type="component" value="Chromosome"/>
</dbReference>
<proteinExistence type="predicted"/>
<protein>
    <submittedName>
        <fullName evidence="1">Uncharacterized protein</fullName>
    </submittedName>
</protein>